<proteinExistence type="predicted"/>
<name>A0A1Y1JND3_PLAGO</name>
<accession>A0A1Y1JND3</accession>
<feature type="coiled-coil region" evidence="1">
    <location>
        <begin position="562"/>
        <end position="589"/>
    </location>
</feature>
<evidence type="ECO:0000313" key="2">
    <source>
        <dbReference type="EMBL" id="GAW81564.1"/>
    </source>
</evidence>
<gene>
    <name evidence="2" type="ORF">PGO_110130</name>
</gene>
<dbReference type="OMA" id="IMLNYPH"/>
<protein>
    <submittedName>
        <fullName evidence="2">Uncharacterized protein</fullName>
    </submittedName>
</protein>
<dbReference type="RefSeq" id="XP_028544153.1">
    <property type="nucleotide sequence ID" value="XM_028688352.1"/>
</dbReference>
<comment type="caution">
    <text evidence="2">The sequence shown here is derived from an EMBL/GenBank/DDBJ whole genome shotgun (WGS) entry which is preliminary data.</text>
</comment>
<organism evidence="2 3">
    <name type="scientific">Plasmodium gonderi</name>
    <dbReference type="NCBI Taxonomy" id="77519"/>
    <lineage>
        <taxon>Eukaryota</taxon>
        <taxon>Sar</taxon>
        <taxon>Alveolata</taxon>
        <taxon>Apicomplexa</taxon>
        <taxon>Aconoidasida</taxon>
        <taxon>Haemosporida</taxon>
        <taxon>Plasmodiidae</taxon>
        <taxon>Plasmodium</taxon>
        <taxon>Plasmodium (Plasmodium)</taxon>
    </lineage>
</organism>
<dbReference type="OrthoDB" id="16066at2759"/>
<dbReference type="EMBL" id="BDQF01000012">
    <property type="protein sequence ID" value="GAW81564.1"/>
    <property type="molecule type" value="Genomic_DNA"/>
</dbReference>
<evidence type="ECO:0000256" key="1">
    <source>
        <dbReference type="SAM" id="Coils"/>
    </source>
</evidence>
<dbReference type="Proteomes" id="UP000195521">
    <property type="component" value="Unassembled WGS sequence"/>
</dbReference>
<keyword evidence="3" id="KW-1185">Reference proteome</keyword>
<reference evidence="3" key="1">
    <citation type="submission" date="2017-04" db="EMBL/GenBank/DDBJ databases">
        <title>Plasmodium gonderi genome.</title>
        <authorList>
            <person name="Arisue N."/>
            <person name="Honma H."/>
            <person name="Kawai S."/>
            <person name="Tougan T."/>
            <person name="Tanabe K."/>
            <person name="Horii T."/>
        </authorList>
    </citation>
    <scope>NUCLEOTIDE SEQUENCE [LARGE SCALE GENOMIC DNA]</scope>
    <source>
        <strain evidence="3">ATCC 30045</strain>
    </source>
</reference>
<dbReference type="GeneID" id="39748292"/>
<sequence length="2672" mass="318252">MSVQETKKKNYDDILLNLCLTKDDKIKAVLYKIIPVLLNEIFASEGRPERTLIEIVSHCILRCKSFESVDIPLSEIVLNYFQTAEKECKNKILYNSTLSIFLDIGFKNVSDEEKLKFQKTVIENSSKLGCNREMCIFMIIKFIECLEILNDEKNKKMMEEYFSRDISKNGGELNNEIVHFVKFMNEFLAIPIYCINVTEVKFLPEDVIKIYKEKFLNSKNYSVQNHIKMKKNTLYFFSNFLHNNNLTYSSYIICFNEKFDEIKEFANSLLLGKKRFLNFNDNLFICTNFDILKYFDNNVYPVHYVIKILNLFLKSTRVPNDKTYLDMLLSYMYFFFFFFCNDIRNINFWTEYANFQILFSDKKMFVKFLNKNGYKFKLKNDDLKKCLFNLMLFILENTKKDLLNEYIECIFHLIFCYLKLIEVEEAGVVGGGKNNEGGWDDNHDCGLVDISTMIEKFYELHLNSGWINMTVLNRSYILAYSFFDKLKNFKKRKKESYILYNSITKVLSSLEKYFKNCIKINEISLVVTSEDANISVHSLGRYVTTEEVNIEEFVNVDNSFLFKEKELKCEKMENKRNNYENEKNVQKIIVQNVTHLLDHFITFSDNTLLISALLKWSANIFSSGSCEYVYYSLLYQNCSDAVLSDLARDYLNLQKKEKKISFDEYTFFISKKLFQKNDTFVIRLFSNTDTDVYIENVKEEENCEEMELINYTEIMHPNVTFIQNADNAIEYGNVNYAYFNIHRLHNLIKYYEMINFCTFSHVESIYYVLLILDLFFMGIINCENNSKDSSLKDSSLKDSYLKDSYLILYCSVFTLVVRKLSSFLKKIKNEKIYGYSRKSTLDILKSKEMDIYTYFTVLLKTRMELILSNMLDINNHSKLIKKTTKLFGNVYMVGKEIHEDLYDKLENSLISENFEKINETSKGRNRTLCFYIYLFGYIIKKENKIDERYYTIVERITNYLLYTYFNCIKKEKTIEHNELLRYCFKFFYLIFFCKYFIQTWVKIIKESNYTVLVEGREESHFLIHHIVDVLLNVLKYAKMDLNCANISLIKSLLKFISCLPTLKDDSINDMLKEDIRNTLNVENLKIQQLYGHYISYMFLRLDKLYSNKLSYDLLHSIFDPLHNTSKNVNNFLCIIMCYILHYNPFLEYINKNVATIAEFFMDHIKLKNDIYSEYGFWGLSILFFVLSVQSNININDVTTLEKTFLLMKEIKEGREKGEGIFWMAKKTKEIKNEDDLGGKTFFIDDREEFTSTKDISTNSDIEKCIKMKKSIEKEVRNMSCDILEHIEIHLRNIFCVRESNMGIFNHEEWKDETVLDWKMNGFNNLHIKVPDKRDVEKFAEEVYNKFSNLYDDSLYKTYFRKKKKEIDNNFIKEIKKFESRKDYVLNNVYESVSGERNMELIQCYICLSRHCLSYVYLFLFMQYSDLSLYSFDKKIGNFFSLNNEKYDTDLCTYGKSFLFNEKRSNRNVKNFTNRNNVDAPHLAFDSESREVLYSVIDFKKVKKRFYWMMKCIYKELLISTMKSRNDIIKLKIYQYISLKEVSETMKRIENDFLQMNLKIDESDCMLDALNSELTNYIVAKNDLIDSSIVTFLIEVLKEIDLKTFSLKMIPFLEFICTVIESSLMNMKICITFLNTFKSACLKFSAELDIFNREEEGESDRKKSTNGFPQQQRNVNKTELEGDHKLNDGVDTMVICDKGVEVTSYKFHSHECYERNEILENLLLFHRKFEGNIKVELYLTDCINSCLLSSDKLSLDLRKILQFYILNSEKIETSYVDMRLMNEGKCENENYTEKEIFFGKLVKYNNLEKEKEIIEKVISNYKQVEGIEKCIRYILSILLKENNLGKYIMGIVSFVIIKLLERYENLLMDNIYSNVNLCITVFSSISDFISKHICNCYLFHMNELLYYLVHRVPFYCYIKFVNNSLLSDHSEWSYNFRDIKQIRNYSSEVILYLLKKKYLVDLDDENIFRDKKRVDNIALFEDLNVVHNINGCVREFVEGGNFKGKMKEEIYGITLNGDITENADKFDNFLARISDVIGDSNLVDQEIILHLRNNSGVSNSHLEEIIKKRVEKLLTSFSLNEKMGNSARMYEKMTKILTTEIVSMCEREMEKKRLFDEENKIMLKKMESKLIATSFIIKNVKTCENNYYKDIYQILQKRNIFHFYKFFNAYVEEFHIFLGSKFVKDKEACFISIGKFIDSFIDIYKCENYDELETENLHKFLILYCKVRDLFKSSKKEKNRADYYFTILTLLKCFNFMLFVMLKRNENEEKLTNNSCKLHVTENYAVIDDNEMYALFNDILDVLVDVREFEIFQHLYTFVFNIPFIFIRNFNFAKLYRCIVFFKNKYFHNCLEDIANYDSNFCVYFSNLGICLFCYFLIKDDMSSWLHFFNYQYLNKLIKIENLHNFQFEMNKEYHQEDIIKCMHFETNITLLFEKQRIDVVDENDDDDMMSKTCLITRIEEREGKISKGEVYNHITSKDGCEGKRRNVLRGLNGLEINEQVLFSNADENGFFKNLGKFLCLLFEMSKENVNILSVIKTFFQFIFYNKICFYQIGDKSLWEKIYNYIYLGIIKNKAKKVFDHLMDMLNILLCMYNSYAYQNVQDKKIFLEIKINENYRTLFEESTNSNMNTSSPTFLFIIFFKIREKSKLFVFPDYVTQNLRYSIMLNYPHYFL</sequence>
<evidence type="ECO:0000313" key="3">
    <source>
        <dbReference type="Proteomes" id="UP000195521"/>
    </source>
</evidence>
<keyword evidence="1" id="KW-0175">Coiled coil</keyword>